<accession>A0A4Y7K572</accession>
<comment type="similarity">
    <text evidence="2 9">Belongs to the cytochrome P450 family.</text>
</comment>
<dbReference type="PANTHER" id="PTHR47955">
    <property type="entry name" value="CYTOCHROME P450 FAMILY 71 PROTEIN"/>
    <property type="match status" value="1"/>
</dbReference>
<keyword evidence="10" id="KW-0812">Transmembrane</keyword>
<feature type="binding site" description="axial binding residue" evidence="8">
    <location>
        <position position="450"/>
    </location>
    <ligand>
        <name>heme</name>
        <dbReference type="ChEBI" id="CHEBI:30413"/>
    </ligand>
    <ligandPart>
        <name>Fe</name>
        <dbReference type="ChEBI" id="CHEBI:18248"/>
    </ligandPart>
</feature>
<sequence length="508" mass="57635">MRAHYYYHNFVVLLLVFSITLLVLLWKQLTRKNRNGRLPPGPRRIPLIGNLHQLGGGSPHVSLKRLSDEYGPLMFLKLGSIPTLVVSSRDMAKEILKTHDLVLTNRPMFYAPTKISYGGSDIAFARYGEHWREVKKIAVLELLSAKRVLSYRAVREKETSLVIDFVRTSASSSVPINLSEIFLCLISNVVCQVAFGMKFEAEKGYEAGLSNLYMMLLETQNLLAGFNTGDLFPWMSWIHKFDGLETRLEKNFRQADKFYEQVFNEHVNRNKSSKTGVEDFVDVLLRTQTDPSYNISLTKDHIKGILMDIFVAGSDPAAATLVWSMTELIKNSTVMKIAREEVRTKIGTKKMVEESDLHKLSYTKLVIKEALRLHPPAPLLLRETNEACTINGYEIPVKTKVIINGNAVSTDPKYWENPEEFQPERFLNNISDFKGQDFEMLPFGGGRRGCPGMNFAAVLVELVLANFLHCFDWKLPCGMKAEDIHMKEASGLTMHKKVPLCLLASIRK</sequence>
<dbReference type="PRINTS" id="PR00385">
    <property type="entry name" value="P450"/>
</dbReference>
<dbReference type="EMBL" id="CM010720">
    <property type="protein sequence ID" value="RZC67108.1"/>
    <property type="molecule type" value="Genomic_DNA"/>
</dbReference>
<evidence type="ECO:0000256" key="5">
    <source>
        <dbReference type="ARBA" id="ARBA00023002"/>
    </source>
</evidence>
<dbReference type="GO" id="GO:0005506">
    <property type="term" value="F:iron ion binding"/>
    <property type="evidence" value="ECO:0007669"/>
    <property type="project" value="InterPro"/>
</dbReference>
<evidence type="ECO:0000256" key="4">
    <source>
        <dbReference type="ARBA" id="ARBA00022723"/>
    </source>
</evidence>
<keyword evidence="12" id="KW-1185">Reference proteome</keyword>
<evidence type="ECO:0000256" key="10">
    <source>
        <dbReference type="SAM" id="Phobius"/>
    </source>
</evidence>
<dbReference type="InterPro" id="IPR001128">
    <property type="entry name" value="Cyt_P450"/>
</dbReference>
<dbReference type="GO" id="GO:0016705">
    <property type="term" value="F:oxidoreductase activity, acting on paired donors, with incorporation or reduction of molecular oxygen"/>
    <property type="evidence" value="ECO:0007669"/>
    <property type="project" value="InterPro"/>
</dbReference>
<organism evidence="11 12">
    <name type="scientific">Papaver somniferum</name>
    <name type="common">Opium poppy</name>
    <dbReference type="NCBI Taxonomy" id="3469"/>
    <lineage>
        <taxon>Eukaryota</taxon>
        <taxon>Viridiplantae</taxon>
        <taxon>Streptophyta</taxon>
        <taxon>Embryophyta</taxon>
        <taxon>Tracheophyta</taxon>
        <taxon>Spermatophyta</taxon>
        <taxon>Magnoliopsida</taxon>
        <taxon>Ranunculales</taxon>
        <taxon>Papaveraceae</taxon>
        <taxon>Papaveroideae</taxon>
        <taxon>Papaver</taxon>
    </lineage>
</organism>
<evidence type="ECO:0008006" key="13">
    <source>
        <dbReference type="Google" id="ProtNLM"/>
    </source>
</evidence>
<dbReference type="Proteomes" id="UP000316621">
    <property type="component" value="Chromosome 6"/>
</dbReference>
<evidence type="ECO:0000256" key="7">
    <source>
        <dbReference type="ARBA" id="ARBA00023033"/>
    </source>
</evidence>
<keyword evidence="7 9" id="KW-0503">Monooxygenase</keyword>
<keyword evidence="10" id="KW-1133">Transmembrane helix</keyword>
<dbReference type="InterPro" id="IPR002401">
    <property type="entry name" value="Cyt_P450_E_grp-I"/>
</dbReference>
<keyword evidence="5 9" id="KW-0560">Oxidoreductase</keyword>
<proteinExistence type="inferred from homology"/>
<dbReference type="CDD" id="cd11072">
    <property type="entry name" value="CYP71-like"/>
    <property type="match status" value="1"/>
</dbReference>
<reference evidence="11 12" key="1">
    <citation type="journal article" date="2018" name="Science">
        <title>The opium poppy genome and morphinan production.</title>
        <authorList>
            <person name="Guo L."/>
            <person name="Winzer T."/>
            <person name="Yang X."/>
            <person name="Li Y."/>
            <person name="Ning Z."/>
            <person name="He Z."/>
            <person name="Teodor R."/>
            <person name="Lu Y."/>
            <person name="Bowser T.A."/>
            <person name="Graham I.A."/>
            <person name="Ye K."/>
        </authorList>
    </citation>
    <scope>NUCLEOTIDE SEQUENCE [LARGE SCALE GENOMIC DNA]</scope>
    <source>
        <strain evidence="12">cv. HN1</strain>
        <tissue evidence="11">Leaves</tissue>
    </source>
</reference>
<evidence type="ECO:0000256" key="8">
    <source>
        <dbReference type="PIRSR" id="PIRSR602401-1"/>
    </source>
</evidence>
<dbReference type="InterPro" id="IPR017972">
    <property type="entry name" value="Cyt_P450_CS"/>
</dbReference>
<evidence type="ECO:0000256" key="9">
    <source>
        <dbReference type="RuleBase" id="RU000461"/>
    </source>
</evidence>
<evidence type="ECO:0000256" key="1">
    <source>
        <dbReference type="ARBA" id="ARBA00001971"/>
    </source>
</evidence>
<dbReference type="GO" id="GO:0004497">
    <property type="term" value="F:monooxygenase activity"/>
    <property type="evidence" value="ECO:0007669"/>
    <property type="project" value="UniProtKB-KW"/>
</dbReference>
<dbReference type="GO" id="GO:0033075">
    <property type="term" value="P:isoquinoline alkaloid biosynthetic process"/>
    <property type="evidence" value="ECO:0007669"/>
    <property type="project" value="UniProtKB-ARBA"/>
</dbReference>
<gene>
    <name evidence="11" type="ORF">C5167_010799</name>
</gene>
<dbReference type="Gramene" id="RZC67108">
    <property type="protein sequence ID" value="RZC67108"/>
    <property type="gene ID" value="C5167_010799"/>
</dbReference>
<dbReference type="OMA" id="NEACTIN"/>
<keyword evidence="4 8" id="KW-0479">Metal-binding</keyword>
<keyword evidence="10" id="KW-0472">Membrane</keyword>
<evidence type="ECO:0000313" key="12">
    <source>
        <dbReference type="Proteomes" id="UP000316621"/>
    </source>
</evidence>
<keyword evidence="3 8" id="KW-0349">Heme</keyword>
<dbReference type="Pfam" id="PF00067">
    <property type="entry name" value="p450"/>
    <property type="match status" value="1"/>
</dbReference>
<dbReference type="AlphaFoldDB" id="A0A4Y7K572"/>
<keyword evidence="6 8" id="KW-0408">Iron</keyword>
<evidence type="ECO:0000256" key="3">
    <source>
        <dbReference type="ARBA" id="ARBA00022617"/>
    </source>
</evidence>
<comment type="cofactor">
    <cofactor evidence="1 8">
        <name>heme</name>
        <dbReference type="ChEBI" id="CHEBI:30413"/>
    </cofactor>
</comment>
<dbReference type="SUPFAM" id="SSF48264">
    <property type="entry name" value="Cytochrome P450"/>
    <property type="match status" value="1"/>
</dbReference>
<evidence type="ECO:0000256" key="2">
    <source>
        <dbReference type="ARBA" id="ARBA00010617"/>
    </source>
</evidence>
<protein>
    <recommendedName>
        <fullName evidence="13">Cytochrome P450</fullName>
    </recommendedName>
</protein>
<dbReference type="Gene3D" id="1.10.630.10">
    <property type="entry name" value="Cytochrome P450"/>
    <property type="match status" value="1"/>
</dbReference>
<name>A0A4Y7K572_PAPSO</name>
<dbReference type="PRINTS" id="PR00463">
    <property type="entry name" value="EP450I"/>
</dbReference>
<feature type="transmembrane region" description="Helical" evidence="10">
    <location>
        <begin position="6"/>
        <end position="26"/>
    </location>
</feature>
<dbReference type="PANTHER" id="PTHR47955:SF19">
    <property type="entry name" value="CYTOCHROME P450 71A9-LIKE ISOFORM X1"/>
    <property type="match status" value="1"/>
</dbReference>
<dbReference type="InterPro" id="IPR036396">
    <property type="entry name" value="Cyt_P450_sf"/>
</dbReference>
<evidence type="ECO:0000256" key="6">
    <source>
        <dbReference type="ARBA" id="ARBA00023004"/>
    </source>
</evidence>
<dbReference type="FunFam" id="1.10.630.10:FF:000011">
    <property type="entry name" value="Cytochrome P450 83B1"/>
    <property type="match status" value="1"/>
</dbReference>
<dbReference type="PROSITE" id="PS00086">
    <property type="entry name" value="CYTOCHROME_P450"/>
    <property type="match status" value="1"/>
</dbReference>
<dbReference type="OrthoDB" id="2789670at2759"/>
<dbReference type="STRING" id="3469.A0A4Y7K572"/>
<dbReference type="GO" id="GO:0020037">
    <property type="term" value="F:heme binding"/>
    <property type="evidence" value="ECO:0007669"/>
    <property type="project" value="InterPro"/>
</dbReference>
<evidence type="ECO:0000313" key="11">
    <source>
        <dbReference type="EMBL" id="RZC67108.1"/>
    </source>
</evidence>